<dbReference type="Proteomes" id="UP001470230">
    <property type="component" value="Unassembled WGS sequence"/>
</dbReference>
<dbReference type="InterPro" id="IPR008979">
    <property type="entry name" value="Galactose-bd-like_sf"/>
</dbReference>
<dbReference type="SUPFAM" id="SSF49785">
    <property type="entry name" value="Galactose-binding domain-like"/>
    <property type="match status" value="1"/>
</dbReference>
<sequence>MLYRIVTKYQLKIKDNEQQPPEMIEFLFKCLDHFGITASSLFEHVNLGEVKNEIIYRLLTKYSHKFDFHFINSNLLKTFYQLQNELIQKDSLHSKLVETVEIQKWQISGLKKQIDDLNKQPITVHYLHTDNHDGIVALLGDSVKLSAGGYHNLDYPVTNLTKYNDACYYNYYDKSTTKNDFQICKSEDDSYIEFDFGAKKIDLFSYFIRTHAYTAKWYHAKSWRIVGSNDRKNWQLLDLKIDSEALHGTSKESHFICTQSKYGNINNRYRYIRYIQTNSWHDNRYNVFMSYFELYGDIYD</sequence>
<evidence type="ECO:0000313" key="2">
    <source>
        <dbReference type="Proteomes" id="UP001470230"/>
    </source>
</evidence>
<name>A0ABR2JDM8_9EUKA</name>
<evidence type="ECO:0008006" key="3">
    <source>
        <dbReference type="Google" id="ProtNLM"/>
    </source>
</evidence>
<gene>
    <name evidence="1" type="ORF">M9Y10_006145</name>
</gene>
<keyword evidence="2" id="KW-1185">Reference proteome</keyword>
<protein>
    <recommendedName>
        <fullName evidence="3">F5/8 type C domain-containing protein</fullName>
    </recommendedName>
</protein>
<dbReference type="EMBL" id="JAPFFF010000012">
    <property type="protein sequence ID" value="KAK8875964.1"/>
    <property type="molecule type" value="Genomic_DNA"/>
</dbReference>
<reference evidence="1 2" key="1">
    <citation type="submission" date="2024-04" db="EMBL/GenBank/DDBJ databases">
        <title>Tritrichomonas musculus Genome.</title>
        <authorList>
            <person name="Alves-Ferreira E."/>
            <person name="Grigg M."/>
            <person name="Lorenzi H."/>
            <person name="Galac M."/>
        </authorList>
    </citation>
    <scope>NUCLEOTIDE SEQUENCE [LARGE SCALE GENOMIC DNA]</scope>
    <source>
        <strain evidence="1 2">EAF2021</strain>
    </source>
</reference>
<organism evidence="1 2">
    <name type="scientific">Tritrichomonas musculus</name>
    <dbReference type="NCBI Taxonomy" id="1915356"/>
    <lineage>
        <taxon>Eukaryota</taxon>
        <taxon>Metamonada</taxon>
        <taxon>Parabasalia</taxon>
        <taxon>Tritrichomonadida</taxon>
        <taxon>Tritrichomonadidae</taxon>
        <taxon>Tritrichomonas</taxon>
    </lineage>
</organism>
<comment type="caution">
    <text evidence="1">The sequence shown here is derived from an EMBL/GenBank/DDBJ whole genome shotgun (WGS) entry which is preliminary data.</text>
</comment>
<evidence type="ECO:0000313" key="1">
    <source>
        <dbReference type="EMBL" id="KAK8875964.1"/>
    </source>
</evidence>
<accession>A0ABR2JDM8</accession>
<dbReference type="Gene3D" id="2.60.120.260">
    <property type="entry name" value="Galactose-binding domain-like"/>
    <property type="match status" value="1"/>
</dbReference>
<proteinExistence type="predicted"/>